<dbReference type="Gene3D" id="3.80.30.20">
    <property type="entry name" value="tm_1862 like domain"/>
    <property type="match status" value="1"/>
</dbReference>
<dbReference type="SUPFAM" id="SSF102114">
    <property type="entry name" value="Radical SAM enzymes"/>
    <property type="match status" value="1"/>
</dbReference>
<proteinExistence type="inferred from homology"/>
<evidence type="ECO:0000256" key="2">
    <source>
        <dbReference type="ARBA" id="ARBA00022490"/>
    </source>
</evidence>
<dbReference type="InterPro" id="IPR002792">
    <property type="entry name" value="TRAM_dom"/>
</dbReference>
<dbReference type="PROSITE" id="PS51449">
    <property type="entry name" value="MTTASE_N"/>
    <property type="match status" value="1"/>
</dbReference>
<comment type="subcellular location">
    <subcellularLocation>
        <location evidence="8">Cytoplasm</location>
    </subcellularLocation>
</comment>
<dbReference type="EC" id="2.8.4.4" evidence="8"/>
<dbReference type="SFLD" id="SFLDG01082">
    <property type="entry name" value="B12-binding_domain_containing"/>
    <property type="match status" value="1"/>
</dbReference>
<dbReference type="NCBIfam" id="TIGR00089">
    <property type="entry name" value="MiaB/RimO family radical SAM methylthiotransferase"/>
    <property type="match status" value="1"/>
</dbReference>
<evidence type="ECO:0000313" key="12">
    <source>
        <dbReference type="EMBL" id="GAA4492534.1"/>
    </source>
</evidence>
<dbReference type="InterPro" id="IPR020612">
    <property type="entry name" value="Methylthiotransferase_CS"/>
</dbReference>
<feature type="domain" description="Radical SAM core" evidence="11">
    <location>
        <begin position="180"/>
        <end position="419"/>
    </location>
</feature>
<dbReference type="InterPro" id="IPR005839">
    <property type="entry name" value="Methylthiotransferase"/>
</dbReference>
<feature type="binding site" evidence="8">
    <location>
        <position position="58"/>
    </location>
    <ligand>
        <name>[4Fe-4S] cluster</name>
        <dbReference type="ChEBI" id="CHEBI:49883"/>
        <label>1</label>
    </ligand>
</feature>
<dbReference type="InterPro" id="IPR005840">
    <property type="entry name" value="Ribosomal_uS12_MeSTrfase_RimO"/>
</dbReference>
<dbReference type="PANTHER" id="PTHR43837">
    <property type="entry name" value="RIBOSOMAL PROTEIN S12 METHYLTHIOTRANSFERASE RIMO"/>
    <property type="match status" value="1"/>
</dbReference>
<dbReference type="SFLD" id="SFLDS00029">
    <property type="entry name" value="Radical_SAM"/>
    <property type="match status" value="1"/>
</dbReference>
<dbReference type="Pfam" id="PF00919">
    <property type="entry name" value="UPF0004"/>
    <property type="match status" value="1"/>
</dbReference>
<keyword evidence="3 8" id="KW-0808">Transferase</keyword>
<evidence type="ECO:0000256" key="4">
    <source>
        <dbReference type="ARBA" id="ARBA00022691"/>
    </source>
</evidence>
<dbReference type="InterPro" id="IPR013848">
    <property type="entry name" value="Methylthiotransferase_N"/>
</dbReference>
<comment type="catalytic activity">
    <reaction evidence="8">
        <text>L-aspartate(89)-[ribosomal protein uS12]-hydrogen + (sulfur carrier)-SH + AH2 + 2 S-adenosyl-L-methionine = 3-methylsulfanyl-L-aspartate(89)-[ribosomal protein uS12]-hydrogen + (sulfur carrier)-H + 5'-deoxyadenosine + L-methionine + A + S-adenosyl-L-homocysteine + 2 H(+)</text>
        <dbReference type="Rhea" id="RHEA:37087"/>
        <dbReference type="Rhea" id="RHEA-COMP:10460"/>
        <dbReference type="Rhea" id="RHEA-COMP:10461"/>
        <dbReference type="Rhea" id="RHEA-COMP:14737"/>
        <dbReference type="Rhea" id="RHEA-COMP:14739"/>
        <dbReference type="ChEBI" id="CHEBI:13193"/>
        <dbReference type="ChEBI" id="CHEBI:15378"/>
        <dbReference type="ChEBI" id="CHEBI:17319"/>
        <dbReference type="ChEBI" id="CHEBI:17499"/>
        <dbReference type="ChEBI" id="CHEBI:29917"/>
        <dbReference type="ChEBI" id="CHEBI:29961"/>
        <dbReference type="ChEBI" id="CHEBI:57844"/>
        <dbReference type="ChEBI" id="CHEBI:57856"/>
        <dbReference type="ChEBI" id="CHEBI:59789"/>
        <dbReference type="ChEBI" id="CHEBI:64428"/>
        <dbReference type="ChEBI" id="CHEBI:73599"/>
        <dbReference type="EC" id="2.8.4.4"/>
    </reaction>
</comment>
<dbReference type="PROSITE" id="PS50926">
    <property type="entry name" value="TRAM"/>
    <property type="match status" value="1"/>
</dbReference>
<dbReference type="EMBL" id="BAABHF010000017">
    <property type="protein sequence ID" value="GAA4492534.1"/>
    <property type="molecule type" value="Genomic_DNA"/>
</dbReference>
<feature type="binding site" evidence="8">
    <location>
        <position position="23"/>
    </location>
    <ligand>
        <name>[4Fe-4S] cluster</name>
        <dbReference type="ChEBI" id="CHEBI:49883"/>
        <label>1</label>
    </ligand>
</feature>
<dbReference type="CDD" id="cd01335">
    <property type="entry name" value="Radical_SAM"/>
    <property type="match status" value="1"/>
</dbReference>
<evidence type="ECO:0000259" key="10">
    <source>
        <dbReference type="PROSITE" id="PS51449"/>
    </source>
</evidence>
<sequence>MSTADQSATSADRRSVSLVTLGCARNEVDSEELAARLESAGWTLDDSGDASVVLVNTCGFIDAAKKDSIDTLLAAADSGAKVVAAGCLAERYGAELAESLPEADAVLSFDDYAAIGDRLDDVLTGRGHRSHTPQDRRKLLPLSPVERSGAHVHVPGHGSAPDLPEGIAPASGPRVLRRRLGGGPAAPLKLASGCDRRCTFCAIPAFRGAYVSRRPTEVLEEARWLAGQGVREIILVSENSTSYGKDLGDLRLLETLLPELAAVEGVERVRVSYLQPAELRPGLLETIATTPGVAPYFDLSFQHASGPLLRRMRRFGDTERFLGLLERIRELAPEAGVRSNFIVGFPGETEEDVDELARFLTEARLDAIGVFGYSDEEGTEAAGFTGKVEPDEVAARVADLSVLAEELTAQRAEERLGQAVEVLVEEPGEGRAAHQAPEIDGVVTLKGDAPVGEIVAARVVEAMGVDLLAVVDER</sequence>
<dbReference type="SMART" id="SM00729">
    <property type="entry name" value="Elp3"/>
    <property type="match status" value="1"/>
</dbReference>
<comment type="function">
    <text evidence="8">Catalyzes the methylthiolation of an aspartic acid residue of ribosomal protein uS12.</text>
</comment>
<dbReference type="NCBIfam" id="TIGR01125">
    <property type="entry name" value="30S ribosomal protein S12 methylthiotransferase RimO"/>
    <property type="match status" value="1"/>
</dbReference>
<evidence type="ECO:0000256" key="8">
    <source>
        <dbReference type="HAMAP-Rule" id="MF_01865"/>
    </source>
</evidence>
<keyword evidence="7 8" id="KW-0411">Iron-sulfur</keyword>
<dbReference type="Gene3D" id="3.40.50.12160">
    <property type="entry name" value="Methylthiotransferase, N-terminal domain"/>
    <property type="match status" value="1"/>
</dbReference>
<keyword evidence="2 8" id="KW-0963">Cytoplasm</keyword>
<protein>
    <recommendedName>
        <fullName evidence="8">Ribosomal protein uS12 methylthiotransferase RimO</fullName>
        <shortName evidence="8">uS12 MTTase</shortName>
        <shortName evidence="8">uS12 methylthiotransferase</shortName>
        <ecNumber evidence="8">2.8.4.4</ecNumber>
    </recommendedName>
    <alternativeName>
        <fullName evidence="8">Ribosomal protein uS12 (aspartate-C(3))-methylthiotransferase</fullName>
    </alternativeName>
    <alternativeName>
        <fullName evidence="8">Ribosome maturation factor RimO</fullName>
    </alternativeName>
</protein>
<keyword evidence="6 8" id="KW-0408">Iron</keyword>
<keyword evidence="5 8" id="KW-0479">Metal-binding</keyword>
<gene>
    <name evidence="8 12" type="primary">rimO</name>
    <name evidence="12" type="ORF">GCM10023191_028680</name>
</gene>
<feature type="binding site" evidence="8">
    <location>
        <position position="87"/>
    </location>
    <ligand>
        <name>[4Fe-4S] cluster</name>
        <dbReference type="ChEBI" id="CHEBI:49883"/>
        <label>1</label>
    </ligand>
</feature>
<dbReference type="InterPro" id="IPR012340">
    <property type="entry name" value="NA-bd_OB-fold"/>
</dbReference>
<comment type="similarity">
    <text evidence="8">Belongs to the methylthiotransferase family. RimO subfamily.</text>
</comment>
<dbReference type="Pfam" id="PF18693">
    <property type="entry name" value="TRAM_2"/>
    <property type="match status" value="1"/>
</dbReference>
<dbReference type="SFLD" id="SFLDG01061">
    <property type="entry name" value="methylthiotransferase"/>
    <property type="match status" value="1"/>
</dbReference>
<keyword evidence="4 8" id="KW-0949">S-adenosyl-L-methionine</keyword>
<dbReference type="RefSeq" id="WP_345462967.1">
    <property type="nucleotide sequence ID" value="NZ_BAABHF010000017.1"/>
</dbReference>
<keyword evidence="13" id="KW-1185">Reference proteome</keyword>
<dbReference type="InterPro" id="IPR038135">
    <property type="entry name" value="Methylthiotransferase_N_sf"/>
</dbReference>
<dbReference type="PANTHER" id="PTHR43837:SF1">
    <property type="entry name" value="RIBOSOMAL PROTEIN US12 METHYLTHIOTRANSFERASE RIMO"/>
    <property type="match status" value="1"/>
</dbReference>
<dbReference type="InterPro" id="IPR058240">
    <property type="entry name" value="rSAM_sf"/>
</dbReference>
<keyword evidence="1 8" id="KW-0004">4Fe-4S</keyword>
<keyword evidence="12" id="KW-0687">Ribonucleoprotein</keyword>
<evidence type="ECO:0000256" key="6">
    <source>
        <dbReference type="ARBA" id="ARBA00023004"/>
    </source>
</evidence>
<reference evidence="13" key="1">
    <citation type="journal article" date="2019" name="Int. J. Syst. Evol. Microbiol.">
        <title>The Global Catalogue of Microorganisms (GCM) 10K type strain sequencing project: providing services to taxonomists for standard genome sequencing and annotation.</title>
        <authorList>
            <consortium name="The Broad Institute Genomics Platform"/>
            <consortium name="The Broad Institute Genome Sequencing Center for Infectious Disease"/>
            <person name="Wu L."/>
            <person name="Ma J."/>
        </authorList>
    </citation>
    <scope>NUCLEOTIDE SEQUENCE [LARGE SCALE GENOMIC DNA]</scope>
    <source>
        <strain evidence="13">JCM 17933</strain>
    </source>
</reference>
<dbReference type="Gene3D" id="2.40.50.140">
    <property type="entry name" value="Nucleic acid-binding proteins"/>
    <property type="match status" value="1"/>
</dbReference>
<dbReference type="InterPro" id="IPR023404">
    <property type="entry name" value="rSAM_horseshoe"/>
</dbReference>
<evidence type="ECO:0000256" key="7">
    <source>
        <dbReference type="ARBA" id="ARBA00023014"/>
    </source>
</evidence>
<feature type="binding site" evidence="8">
    <location>
        <position position="201"/>
    </location>
    <ligand>
        <name>[4Fe-4S] cluster</name>
        <dbReference type="ChEBI" id="CHEBI:49883"/>
        <label>2</label>
        <note>4Fe-4S-S-AdoMet</note>
    </ligand>
</feature>
<keyword evidence="12" id="KW-0689">Ribosomal protein</keyword>
<dbReference type="Pfam" id="PF04055">
    <property type="entry name" value="Radical_SAM"/>
    <property type="match status" value="1"/>
</dbReference>
<dbReference type="InterPro" id="IPR006638">
    <property type="entry name" value="Elp3/MiaA/NifB-like_rSAM"/>
</dbReference>
<dbReference type="GO" id="GO:0005840">
    <property type="term" value="C:ribosome"/>
    <property type="evidence" value="ECO:0007669"/>
    <property type="project" value="UniProtKB-KW"/>
</dbReference>
<feature type="domain" description="MTTase N-terminal" evidence="10">
    <location>
        <begin position="14"/>
        <end position="124"/>
    </location>
</feature>
<comment type="caution">
    <text evidence="12">The sequence shown here is derived from an EMBL/GenBank/DDBJ whole genome shotgun (WGS) entry which is preliminary data.</text>
</comment>
<accession>A0ABP8PWU8</accession>
<name>A0ABP8PWU8_9ACTN</name>
<evidence type="ECO:0000256" key="1">
    <source>
        <dbReference type="ARBA" id="ARBA00022485"/>
    </source>
</evidence>
<dbReference type="InterPro" id="IPR007197">
    <property type="entry name" value="rSAM"/>
</dbReference>
<dbReference type="SFLD" id="SFLDF00274">
    <property type="entry name" value="ribosomal_protein_S12_methylth"/>
    <property type="match status" value="1"/>
</dbReference>
<dbReference type="PROSITE" id="PS01278">
    <property type="entry name" value="MTTASE_RADICAL"/>
    <property type="match status" value="1"/>
</dbReference>
<evidence type="ECO:0000256" key="5">
    <source>
        <dbReference type="ARBA" id="ARBA00022723"/>
    </source>
</evidence>
<feature type="binding site" evidence="8">
    <location>
        <position position="194"/>
    </location>
    <ligand>
        <name>[4Fe-4S] cluster</name>
        <dbReference type="ChEBI" id="CHEBI:49883"/>
        <label>2</label>
        <note>4Fe-4S-S-AdoMet</note>
    </ligand>
</feature>
<comment type="cofactor">
    <cofactor evidence="8">
        <name>[4Fe-4S] cluster</name>
        <dbReference type="ChEBI" id="CHEBI:49883"/>
    </cofactor>
    <text evidence="8">Binds 2 [4Fe-4S] clusters. One cluster is coordinated with 3 cysteines and an exchangeable S-adenosyl-L-methionine.</text>
</comment>
<evidence type="ECO:0000256" key="3">
    <source>
        <dbReference type="ARBA" id="ARBA00022679"/>
    </source>
</evidence>
<evidence type="ECO:0000259" key="11">
    <source>
        <dbReference type="PROSITE" id="PS51918"/>
    </source>
</evidence>
<evidence type="ECO:0000313" key="13">
    <source>
        <dbReference type="Proteomes" id="UP001500503"/>
    </source>
</evidence>
<feature type="domain" description="TRAM" evidence="9">
    <location>
        <begin position="413"/>
        <end position="473"/>
    </location>
</feature>
<dbReference type="Proteomes" id="UP001500503">
    <property type="component" value="Unassembled WGS sequence"/>
</dbReference>
<evidence type="ECO:0000259" key="9">
    <source>
        <dbReference type="PROSITE" id="PS50926"/>
    </source>
</evidence>
<feature type="binding site" evidence="8">
    <location>
        <position position="198"/>
    </location>
    <ligand>
        <name>[4Fe-4S] cluster</name>
        <dbReference type="ChEBI" id="CHEBI:49883"/>
        <label>2</label>
        <note>4Fe-4S-S-AdoMet</note>
    </ligand>
</feature>
<dbReference type="PROSITE" id="PS51918">
    <property type="entry name" value="RADICAL_SAM"/>
    <property type="match status" value="1"/>
</dbReference>
<dbReference type="HAMAP" id="MF_01865">
    <property type="entry name" value="MTTase_RimO"/>
    <property type="match status" value="1"/>
</dbReference>
<organism evidence="12 13">
    <name type="scientific">Actinoallomurus oryzae</name>
    <dbReference type="NCBI Taxonomy" id="502180"/>
    <lineage>
        <taxon>Bacteria</taxon>
        <taxon>Bacillati</taxon>
        <taxon>Actinomycetota</taxon>
        <taxon>Actinomycetes</taxon>
        <taxon>Streptosporangiales</taxon>
        <taxon>Thermomonosporaceae</taxon>
        <taxon>Actinoallomurus</taxon>
    </lineage>
</organism>